<dbReference type="AlphaFoldDB" id="A0A2N5GRQ4"/>
<dbReference type="InterPro" id="IPR035281">
    <property type="entry name" value="DUF5359"/>
</dbReference>
<evidence type="ECO:0008006" key="6">
    <source>
        <dbReference type="Google" id="ProtNLM"/>
    </source>
</evidence>
<dbReference type="Proteomes" id="UP000235114">
    <property type="component" value="Unassembled WGS sequence"/>
</dbReference>
<accession>A0A2N5GRQ4</accession>
<evidence type="ECO:0000313" key="4">
    <source>
        <dbReference type="Proteomes" id="UP000234951"/>
    </source>
</evidence>
<evidence type="ECO:0000313" key="5">
    <source>
        <dbReference type="Proteomes" id="UP000235114"/>
    </source>
</evidence>
<dbReference type="Pfam" id="PF17313">
    <property type="entry name" value="DUF5359"/>
    <property type="match status" value="1"/>
</dbReference>
<dbReference type="OrthoDB" id="2697487at2"/>
<feature type="transmembrane region" description="Helical" evidence="1">
    <location>
        <begin position="7"/>
        <end position="26"/>
    </location>
</feature>
<organism evidence="2 4">
    <name type="scientific">Bacillus canaveralius</name>
    <dbReference type="NCBI Taxonomy" id="1403243"/>
    <lineage>
        <taxon>Bacteria</taxon>
        <taxon>Bacillati</taxon>
        <taxon>Bacillota</taxon>
        <taxon>Bacilli</taxon>
        <taxon>Bacillales</taxon>
        <taxon>Bacillaceae</taxon>
        <taxon>Bacillus</taxon>
    </lineage>
</organism>
<evidence type="ECO:0000313" key="2">
    <source>
        <dbReference type="EMBL" id="PLR86121.1"/>
    </source>
</evidence>
<name>A0A2N5GRQ4_9BACI</name>
<comment type="caution">
    <text evidence="2">The sequence shown here is derived from an EMBL/GenBank/DDBJ whole genome shotgun (WGS) entry which is preliminary data.</text>
</comment>
<keyword evidence="1" id="KW-0472">Membrane</keyword>
<proteinExistence type="predicted"/>
<dbReference type="Proteomes" id="UP000234951">
    <property type="component" value="Unassembled WGS sequence"/>
</dbReference>
<protein>
    <recommendedName>
        <fullName evidence="6">YpfB family protein</fullName>
    </recommendedName>
</protein>
<keyword evidence="5" id="KW-1185">Reference proteome</keyword>
<sequence>MKTFERILIKIIIVQFFFLIGTQIFIHSFNILPEIKQLAEYEGVSESNFTKLIETFNGE</sequence>
<evidence type="ECO:0000313" key="3">
    <source>
        <dbReference type="EMBL" id="PLS00241.1"/>
    </source>
</evidence>
<reference evidence="3 5" key="2">
    <citation type="submission" date="2017-12" db="EMBL/GenBank/DDBJ databases">
        <title>Comparative Functional Genomics of Dry Heat Resistant strains isolated from the Viking Spacecraft.</title>
        <authorList>
            <person name="Seuylemezian A."/>
            <person name="Cooper K."/>
            <person name="Vaishampayan P."/>
        </authorList>
    </citation>
    <scope>NUCLEOTIDE SEQUENCE [LARGE SCALE GENOMIC DNA]</scope>
    <source>
        <strain evidence="3 5">ATCC 29669</strain>
    </source>
</reference>
<dbReference type="RefSeq" id="WP_101575785.1">
    <property type="nucleotide sequence ID" value="NZ_PGVA01000004.1"/>
</dbReference>
<dbReference type="EMBL" id="PGVD01000013">
    <property type="protein sequence ID" value="PLS00241.1"/>
    <property type="molecule type" value="Genomic_DNA"/>
</dbReference>
<evidence type="ECO:0000256" key="1">
    <source>
        <dbReference type="SAM" id="Phobius"/>
    </source>
</evidence>
<keyword evidence="1" id="KW-0812">Transmembrane</keyword>
<dbReference type="EMBL" id="PGVA01000004">
    <property type="protein sequence ID" value="PLR86121.1"/>
    <property type="molecule type" value="Genomic_DNA"/>
</dbReference>
<gene>
    <name evidence="2" type="ORF">CU635_03540</name>
    <name evidence="3" type="ORF">CVD25_05250</name>
</gene>
<reference evidence="2 4" key="1">
    <citation type="submission" date="2017-11" db="EMBL/GenBank/DDBJ databases">
        <title>Comparitive Functional Genomics of Dry Heat Resistant strains isolated from the Viking Spacecraft.</title>
        <authorList>
            <person name="Seuylemezian A."/>
            <person name="Cooper K."/>
            <person name="Vaishampayan P."/>
        </authorList>
    </citation>
    <scope>NUCLEOTIDE SEQUENCE [LARGE SCALE GENOMIC DNA]</scope>
    <source>
        <strain evidence="2 4">M4.6</strain>
    </source>
</reference>
<keyword evidence="1" id="KW-1133">Transmembrane helix</keyword>